<dbReference type="InterPro" id="IPR008792">
    <property type="entry name" value="PQQD"/>
</dbReference>
<evidence type="ECO:0000313" key="1">
    <source>
        <dbReference type="EMBL" id="NVO29189.1"/>
    </source>
</evidence>
<dbReference type="Proteomes" id="UP000523601">
    <property type="component" value="Unassembled WGS sequence"/>
</dbReference>
<dbReference type="Pfam" id="PF05402">
    <property type="entry name" value="PqqD"/>
    <property type="match status" value="1"/>
</dbReference>
<dbReference type="InterPro" id="IPR041881">
    <property type="entry name" value="PqqD_sf"/>
</dbReference>
<dbReference type="EMBL" id="JABCJD010000011">
    <property type="protein sequence ID" value="NVO29189.1"/>
    <property type="molecule type" value="Genomic_DNA"/>
</dbReference>
<dbReference type="Gene3D" id="1.10.10.1150">
    <property type="entry name" value="Coenzyme PQQ synthesis protein D (PqqD)"/>
    <property type="match status" value="1"/>
</dbReference>
<gene>
    <name evidence="1" type="ORF">HJ526_17340</name>
</gene>
<proteinExistence type="predicted"/>
<organism evidence="1 2">
    <name type="scientific">Donghicola mangrovi</name>
    <dbReference type="NCBI Taxonomy" id="2729614"/>
    <lineage>
        <taxon>Bacteria</taxon>
        <taxon>Pseudomonadati</taxon>
        <taxon>Pseudomonadota</taxon>
        <taxon>Alphaproteobacteria</taxon>
        <taxon>Rhodobacterales</taxon>
        <taxon>Roseobacteraceae</taxon>
        <taxon>Donghicola</taxon>
    </lineage>
</organism>
<name>A0ABX2PJC6_9RHOB</name>
<reference evidence="1 2" key="1">
    <citation type="submission" date="2020-04" db="EMBL/GenBank/DDBJ databases">
        <title>Donghicola sp., a member of the Rhodobacteraceae family isolated from mangrove forest in Thailand.</title>
        <authorList>
            <person name="Charoenyingcharoen P."/>
            <person name="Yukphan P."/>
        </authorList>
    </citation>
    <scope>NUCLEOTIDE SEQUENCE [LARGE SCALE GENOMIC DNA]</scope>
    <source>
        <strain evidence="1 2">C2-DW-16</strain>
    </source>
</reference>
<accession>A0ABX2PJC6</accession>
<comment type="caution">
    <text evidence="1">The sequence shown here is derived from an EMBL/GenBank/DDBJ whole genome shotgun (WGS) entry which is preliminary data.</text>
</comment>
<sequence length="92" mass="10100">MIISDTQSIKVLSHCVAAEYSGGVAILDTKNNEFFVLNDVGKIVWDCISIGKNIDEAVFLILQEYEVDEGQVRADVASVLNDLAKNGLIERD</sequence>
<keyword evidence="2" id="KW-1185">Reference proteome</keyword>
<protein>
    <submittedName>
        <fullName evidence="1">PqqD family protein</fullName>
    </submittedName>
</protein>
<evidence type="ECO:0000313" key="2">
    <source>
        <dbReference type="Proteomes" id="UP000523601"/>
    </source>
</evidence>
<dbReference type="RefSeq" id="WP_176855879.1">
    <property type="nucleotide sequence ID" value="NZ_JABCJD010000011.1"/>
</dbReference>